<accession>A0ABQ7FUN3</accession>
<comment type="caution">
    <text evidence="3">The sequence shown here is derived from an EMBL/GenBank/DDBJ whole genome shotgun (WGS) entry which is preliminary data.</text>
</comment>
<keyword evidence="1" id="KW-0175">Coiled coil</keyword>
<feature type="non-terminal residue" evidence="3">
    <location>
        <position position="1"/>
    </location>
</feature>
<dbReference type="PANTHER" id="PTHR44281:SF2">
    <property type="entry name" value="SPINDLE ASSEMBLY ABNORMAL PROTEIN 6 HOMOLOG"/>
    <property type="match status" value="1"/>
</dbReference>
<gene>
    <name evidence="3" type="ORF">DUNSADRAFT_5466</name>
</gene>
<feature type="non-terminal residue" evidence="3">
    <location>
        <position position="300"/>
    </location>
</feature>
<protein>
    <submittedName>
        <fullName evidence="3">Uncharacterized protein</fullName>
    </submittedName>
</protein>
<evidence type="ECO:0000313" key="3">
    <source>
        <dbReference type="EMBL" id="KAF5825998.1"/>
    </source>
</evidence>
<keyword evidence="4" id="KW-1185">Reference proteome</keyword>
<sequence length="300" mass="34277">QAEAKTQRAAAQEERLKEKSEMKDSFAREMQDVQRRHSEQLDALNARCAELETANRKLRDIKYELDTKVSELSHRSGTAEGKVRSLEDEASRLRSANQQLALERHDKEVASSEFKSRLTVLDEKATAQLEIIEQQKSRTRDLEMTVRQLEGRCADQREVSAGHEQRAKEAQSEVVKGNQIIEKLSNDLKLLKEKIKRKHAIIVRQEEELQSREQALANDERELRSTTQALESSKAEVLDLRSEIADLRSKLEDSKGQLQSNEQMIRWLNQQVTEAQLSSTSVVPGSRYQYRPALPGGFLG</sequence>
<evidence type="ECO:0000313" key="4">
    <source>
        <dbReference type="Proteomes" id="UP000815325"/>
    </source>
</evidence>
<dbReference type="Proteomes" id="UP000815325">
    <property type="component" value="Unassembled WGS sequence"/>
</dbReference>
<feature type="region of interest" description="Disordered" evidence="2">
    <location>
        <begin position="1"/>
        <end position="24"/>
    </location>
</feature>
<organism evidence="3 4">
    <name type="scientific">Dunaliella salina</name>
    <name type="common">Green alga</name>
    <name type="synonym">Protococcus salinus</name>
    <dbReference type="NCBI Taxonomy" id="3046"/>
    <lineage>
        <taxon>Eukaryota</taxon>
        <taxon>Viridiplantae</taxon>
        <taxon>Chlorophyta</taxon>
        <taxon>core chlorophytes</taxon>
        <taxon>Chlorophyceae</taxon>
        <taxon>CS clade</taxon>
        <taxon>Chlamydomonadales</taxon>
        <taxon>Dunaliellaceae</taxon>
        <taxon>Dunaliella</taxon>
    </lineage>
</organism>
<feature type="coiled-coil region" evidence="1">
    <location>
        <begin position="132"/>
        <end position="264"/>
    </location>
</feature>
<name>A0ABQ7FUN3_DUNSA</name>
<reference evidence="3" key="1">
    <citation type="submission" date="2017-08" db="EMBL/GenBank/DDBJ databases">
        <authorList>
            <person name="Polle J.E."/>
            <person name="Barry K."/>
            <person name="Cushman J."/>
            <person name="Schmutz J."/>
            <person name="Tran D."/>
            <person name="Hathwaick L.T."/>
            <person name="Yim W.C."/>
            <person name="Jenkins J."/>
            <person name="Mckie-Krisberg Z.M."/>
            <person name="Prochnik S."/>
            <person name="Lindquist E."/>
            <person name="Dockter R.B."/>
            <person name="Adam C."/>
            <person name="Molina H."/>
            <person name="Bunkerborg J."/>
            <person name="Jin E."/>
            <person name="Buchheim M."/>
            <person name="Magnuson J."/>
        </authorList>
    </citation>
    <scope>NUCLEOTIDE SEQUENCE</scope>
    <source>
        <strain evidence="3">CCAP 19/18</strain>
    </source>
</reference>
<evidence type="ECO:0000256" key="2">
    <source>
        <dbReference type="SAM" id="MobiDB-lite"/>
    </source>
</evidence>
<proteinExistence type="predicted"/>
<evidence type="ECO:0000256" key="1">
    <source>
        <dbReference type="SAM" id="Coils"/>
    </source>
</evidence>
<dbReference type="PANTHER" id="PTHR44281">
    <property type="entry name" value="SPINDLE ASSEMBLY ABNORMAL PROTEIN 6 HOMOLOG"/>
    <property type="match status" value="1"/>
</dbReference>
<feature type="compositionally biased region" description="Basic and acidic residues" evidence="2">
    <location>
        <begin position="11"/>
        <end position="24"/>
    </location>
</feature>
<dbReference type="EMBL" id="MU071528">
    <property type="protein sequence ID" value="KAF5825998.1"/>
    <property type="molecule type" value="Genomic_DNA"/>
</dbReference>